<dbReference type="Gene3D" id="3.40.30.10">
    <property type="entry name" value="Glutaredoxin"/>
    <property type="match status" value="1"/>
</dbReference>
<dbReference type="InterPro" id="IPR036249">
    <property type="entry name" value="Thioredoxin-like_sf"/>
</dbReference>
<dbReference type="SUPFAM" id="SSF52833">
    <property type="entry name" value="Thioredoxin-like"/>
    <property type="match status" value="1"/>
</dbReference>
<dbReference type="EMBL" id="KL198004">
    <property type="protein sequence ID" value="KDQ33906.1"/>
    <property type="molecule type" value="Genomic_DNA"/>
</dbReference>
<dbReference type="InterPro" id="IPR004045">
    <property type="entry name" value="Glutathione_S-Trfase_N"/>
</dbReference>
<dbReference type="PANTHER" id="PTHR42673:SF4">
    <property type="entry name" value="MALEYLACETOACETATE ISOMERASE"/>
    <property type="match status" value="1"/>
</dbReference>
<dbReference type="Pfam" id="PF13409">
    <property type="entry name" value="GST_N_2"/>
    <property type="match status" value="1"/>
</dbReference>
<evidence type="ECO:0000259" key="1">
    <source>
        <dbReference type="PROSITE" id="PS50404"/>
    </source>
</evidence>
<dbReference type="InterPro" id="IPR054416">
    <property type="entry name" value="GST_UstS-like_C"/>
</dbReference>
<proteinExistence type="predicted"/>
<name>A0A067PDF8_PLEO1</name>
<dbReference type="PANTHER" id="PTHR42673">
    <property type="entry name" value="MALEYLACETOACETATE ISOMERASE"/>
    <property type="match status" value="1"/>
</dbReference>
<dbReference type="GO" id="GO:0004364">
    <property type="term" value="F:glutathione transferase activity"/>
    <property type="evidence" value="ECO:0007669"/>
    <property type="project" value="TreeGrafter"/>
</dbReference>
<dbReference type="Gene3D" id="1.20.1050.10">
    <property type="match status" value="1"/>
</dbReference>
<dbReference type="GO" id="GO:0006749">
    <property type="term" value="P:glutathione metabolic process"/>
    <property type="evidence" value="ECO:0007669"/>
    <property type="project" value="TreeGrafter"/>
</dbReference>
<evidence type="ECO:0000313" key="3">
    <source>
        <dbReference type="Proteomes" id="UP000027073"/>
    </source>
</evidence>
<organism evidence="2 3">
    <name type="scientific">Pleurotus ostreatus (strain PC15)</name>
    <name type="common">Oyster mushroom</name>
    <dbReference type="NCBI Taxonomy" id="1137138"/>
    <lineage>
        <taxon>Eukaryota</taxon>
        <taxon>Fungi</taxon>
        <taxon>Dikarya</taxon>
        <taxon>Basidiomycota</taxon>
        <taxon>Agaricomycotina</taxon>
        <taxon>Agaricomycetes</taxon>
        <taxon>Agaricomycetidae</taxon>
        <taxon>Agaricales</taxon>
        <taxon>Pleurotineae</taxon>
        <taxon>Pleurotaceae</taxon>
        <taxon>Pleurotus</taxon>
    </lineage>
</organism>
<dbReference type="Pfam" id="PF22041">
    <property type="entry name" value="GST_C_7"/>
    <property type="match status" value="1"/>
</dbReference>
<dbReference type="PROSITE" id="PS50404">
    <property type="entry name" value="GST_NTER"/>
    <property type="match status" value="1"/>
</dbReference>
<dbReference type="InParanoid" id="A0A067PDF8"/>
<dbReference type="InterPro" id="IPR036282">
    <property type="entry name" value="Glutathione-S-Trfase_C_sf"/>
</dbReference>
<dbReference type="HOGENOM" id="CLU_011226_4_0_1"/>
<protein>
    <recommendedName>
        <fullName evidence="1">GST N-terminal domain-containing protein</fullName>
    </recommendedName>
</protein>
<dbReference type="GO" id="GO:0006559">
    <property type="term" value="P:L-phenylalanine catabolic process"/>
    <property type="evidence" value="ECO:0007669"/>
    <property type="project" value="TreeGrafter"/>
</dbReference>
<sequence length="243" mass="27372">MAGIIFYDIPSSLEPQAWSHNTWRVRYALNIKGIPYQTVWVEYPDIEAVCKKIGASPTGEEAPHYTLPVIQDTSTGAVISDGPLIVEYLDKQYPDTPALFPPGTLALQAGFTAAHAHAISPVRQFVIPRVNSRLNPRSEEYFRRTREQDWGNKMEDITPVGEARVVEWGKYRDGLGKVDSWFKKSTGPFLTGESVTFADVSVVSCLIWLKVIFGEDSPEWKDIASWHDGRWDGLVNAFAKYQH</sequence>
<dbReference type="OrthoDB" id="4951845at2759"/>
<accession>A0A067PDF8</accession>
<dbReference type="SUPFAM" id="SSF47616">
    <property type="entry name" value="GST C-terminal domain-like"/>
    <property type="match status" value="1"/>
</dbReference>
<gene>
    <name evidence="2" type="ORF">PLEOSDRAFT_1074017</name>
</gene>
<reference evidence="3" key="1">
    <citation type="journal article" date="2014" name="Proc. Natl. Acad. Sci. U.S.A.">
        <title>Extensive sampling of basidiomycete genomes demonstrates inadequacy of the white-rot/brown-rot paradigm for wood decay fungi.</title>
        <authorList>
            <person name="Riley R."/>
            <person name="Salamov A.A."/>
            <person name="Brown D.W."/>
            <person name="Nagy L.G."/>
            <person name="Floudas D."/>
            <person name="Held B.W."/>
            <person name="Levasseur A."/>
            <person name="Lombard V."/>
            <person name="Morin E."/>
            <person name="Otillar R."/>
            <person name="Lindquist E.A."/>
            <person name="Sun H."/>
            <person name="LaButti K.M."/>
            <person name="Schmutz J."/>
            <person name="Jabbour D."/>
            <person name="Luo H."/>
            <person name="Baker S.E."/>
            <person name="Pisabarro A.G."/>
            <person name="Walton J.D."/>
            <person name="Blanchette R.A."/>
            <person name="Henrissat B."/>
            <person name="Martin F."/>
            <person name="Cullen D."/>
            <person name="Hibbett D.S."/>
            <person name="Grigoriev I.V."/>
        </authorList>
    </citation>
    <scope>NUCLEOTIDE SEQUENCE [LARGE SCALE GENOMIC DNA]</scope>
    <source>
        <strain evidence="3">PC15</strain>
    </source>
</reference>
<dbReference type="GO" id="GO:0016034">
    <property type="term" value="F:maleylacetoacetate isomerase activity"/>
    <property type="evidence" value="ECO:0007669"/>
    <property type="project" value="TreeGrafter"/>
</dbReference>
<evidence type="ECO:0000313" key="2">
    <source>
        <dbReference type="EMBL" id="KDQ33906.1"/>
    </source>
</evidence>
<dbReference type="Proteomes" id="UP000027073">
    <property type="component" value="Unassembled WGS sequence"/>
</dbReference>
<dbReference type="STRING" id="1137138.A0A067PDF8"/>
<dbReference type="AlphaFoldDB" id="A0A067PDF8"/>
<feature type="domain" description="GST N-terminal" evidence="1">
    <location>
        <begin position="9"/>
        <end position="97"/>
    </location>
</feature>
<dbReference type="VEuPathDB" id="FungiDB:PLEOSDRAFT_1074017"/>